<keyword evidence="6" id="KW-1185">Reference proteome</keyword>
<protein>
    <recommendedName>
        <fullName evidence="4">HTH araC/xylS-type domain-containing protein</fullName>
    </recommendedName>
</protein>
<evidence type="ECO:0000313" key="6">
    <source>
        <dbReference type="Proteomes" id="UP000092651"/>
    </source>
</evidence>
<dbReference type="RefSeq" id="WP_061085624.1">
    <property type="nucleotide sequence ID" value="NZ_MAYH01000001.1"/>
</dbReference>
<dbReference type="GO" id="GO:0003700">
    <property type="term" value="F:DNA-binding transcription factor activity"/>
    <property type="evidence" value="ECO:0007669"/>
    <property type="project" value="InterPro"/>
</dbReference>
<dbReference type="GO" id="GO:0043565">
    <property type="term" value="F:sequence-specific DNA binding"/>
    <property type="evidence" value="ECO:0007669"/>
    <property type="project" value="InterPro"/>
</dbReference>
<dbReference type="InterPro" id="IPR018060">
    <property type="entry name" value="HTH_AraC"/>
</dbReference>
<evidence type="ECO:0000259" key="4">
    <source>
        <dbReference type="PROSITE" id="PS01124"/>
    </source>
</evidence>
<evidence type="ECO:0000256" key="3">
    <source>
        <dbReference type="ARBA" id="ARBA00023163"/>
    </source>
</evidence>
<feature type="domain" description="HTH araC/xylS-type" evidence="4">
    <location>
        <begin position="187"/>
        <end position="287"/>
    </location>
</feature>
<dbReference type="Gene3D" id="1.10.10.60">
    <property type="entry name" value="Homeodomain-like"/>
    <property type="match status" value="1"/>
</dbReference>
<dbReference type="AlphaFoldDB" id="A0A1B9A181"/>
<dbReference type="Pfam" id="PF12833">
    <property type="entry name" value="HTH_18"/>
    <property type="match status" value="1"/>
</dbReference>
<reference evidence="5 6" key="1">
    <citation type="submission" date="2016-07" db="EMBL/GenBank/DDBJ databases">
        <authorList>
            <person name="Jeong J.-J."/>
            <person name="Kim D.W."/>
            <person name="Sang M.K."/>
            <person name="Choi I.-G."/>
            <person name="Kim K.D."/>
        </authorList>
    </citation>
    <scope>NUCLEOTIDE SEQUENCE [LARGE SCALE GENOMIC DNA]</scope>
    <source>
        <strain evidence="5 6">UTM-3</strain>
    </source>
</reference>
<dbReference type="PROSITE" id="PS01124">
    <property type="entry name" value="HTH_ARAC_FAMILY_2"/>
    <property type="match status" value="1"/>
</dbReference>
<dbReference type="PANTHER" id="PTHR43280:SF32">
    <property type="entry name" value="TRANSCRIPTIONAL REGULATORY PROTEIN"/>
    <property type="match status" value="1"/>
</dbReference>
<organism evidence="5 6">
    <name type="scientific">Chryseobacterium artocarpi</name>
    <dbReference type="NCBI Taxonomy" id="1414727"/>
    <lineage>
        <taxon>Bacteria</taxon>
        <taxon>Pseudomonadati</taxon>
        <taxon>Bacteroidota</taxon>
        <taxon>Flavobacteriia</taxon>
        <taxon>Flavobacteriales</taxon>
        <taxon>Weeksellaceae</taxon>
        <taxon>Chryseobacterium group</taxon>
        <taxon>Chryseobacterium</taxon>
    </lineage>
</organism>
<comment type="caution">
    <text evidence="5">The sequence shown here is derived from an EMBL/GenBank/DDBJ whole genome shotgun (WGS) entry which is preliminary data.</text>
</comment>
<accession>A0A1B9A181</accession>
<dbReference type="Proteomes" id="UP000092651">
    <property type="component" value="Unassembled WGS sequence"/>
</dbReference>
<dbReference type="SUPFAM" id="SSF46689">
    <property type="entry name" value="Homeodomain-like"/>
    <property type="match status" value="1"/>
</dbReference>
<evidence type="ECO:0000313" key="5">
    <source>
        <dbReference type="EMBL" id="OCA77572.1"/>
    </source>
</evidence>
<gene>
    <name evidence="5" type="ORF">BBI01_01040</name>
</gene>
<dbReference type="PANTHER" id="PTHR43280">
    <property type="entry name" value="ARAC-FAMILY TRANSCRIPTIONAL REGULATOR"/>
    <property type="match status" value="1"/>
</dbReference>
<sequence>MKIFGIKEFNEYLNVGDLKSDDLHIVNFEGKENIRLKSETVAIDFYLLSIKPHLSDAVRANNPHLEDMSDSAYMYVDCPQNSLEWDIKSPMGGYAIMISASYLEKFSKDYNFVHYNNHEALFLTEDEVAILWDLFKKADVEFQKKYYSKNIIISYVSLIMTYVRHFYDRQFDTRKDIYHKVIDEFHKNLTEYFVENESLKGLPSVAFFAQKSFLSPNYFGDLIKHFTGKAPIDHIHDYVVVQAKDRLKNTDLSISEISYSLGFDYPNYFARFFRKKTGLSPKTFRNQSDINENR</sequence>
<name>A0A1B9A181_9FLAO</name>
<evidence type="ECO:0000256" key="1">
    <source>
        <dbReference type="ARBA" id="ARBA00023015"/>
    </source>
</evidence>
<keyword evidence="2" id="KW-0238">DNA-binding</keyword>
<proteinExistence type="predicted"/>
<dbReference type="OrthoDB" id="2600165at2"/>
<dbReference type="InterPro" id="IPR020449">
    <property type="entry name" value="Tscrpt_reg_AraC-type_HTH"/>
</dbReference>
<dbReference type="InterPro" id="IPR009057">
    <property type="entry name" value="Homeodomain-like_sf"/>
</dbReference>
<keyword evidence="1" id="KW-0805">Transcription regulation</keyword>
<evidence type="ECO:0000256" key="2">
    <source>
        <dbReference type="ARBA" id="ARBA00023125"/>
    </source>
</evidence>
<dbReference type="PRINTS" id="PR00032">
    <property type="entry name" value="HTHARAC"/>
</dbReference>
<dbReference type="SMART" id="SM00342">
    <property type="entry name" value="HTH_ARAC"/>
    <property type="match status" value="1"/>
</dbReference>
<keyword evidence="3" id="KW-0804">Transcription</keyword>
<dbReference type="EMBL" id="MAYH01000001">
    <property type="protein sequence ID" value="OCA77572.1"/>
    <property type="molecule type" value="Genomic_DNA"/>
</dbReference>